<proteinExistence type="predicted"/>
<name>A0A2D0MWI7_FLAN2</name>
<dbReference type="Gene3D" id="1.25.40.20">
    <property type="entry name" value="Ankyrin repeat-containing domain"/>
    <property type="match status" value="1"/>
</dbReference>
<dbReference type="Proteomes" id="UP000223913">
    <property type="component" value="Unassembled WGS sequence"/>
</dbReference>
<reference evidence="2 3" key="1">
    <citation type="submission" date="2017-10" db="EMBL/GenBank/DDBJ databases">
        <title>The draft genome sequence of Lewinella nigricans NBRC 102662.</title>
        <authorList>
            <person name="Wang K."/>
        </authorList>
    </citation>
    <scope>NUCLEOTIDE SEQUENCE [LARGE SCALE GENOMIC DNA]</scope>
    <source>
        <strain evidence="2 3">NBRC 102662</strain>
    </source>
</reference>
<dbReference type="SUPFAM" id="SSF48403">
    <property type="entry name" value="Ankyrin repeat"/>
    <property type="match status" value="1"/>
</dbReference>
<dbReference type="InterPro" id="IPR054254">
    <property type="entry name" value="DUF6985"/>
</dbReference>
<sequence>MKENKETYQFDGDWEFNLRLPEFSKIHSDYWFRNRRRNELLQILENGYVPFQIFDERTYEPEPTEPQKNSIHYLIENENSLVESIFRIFKDQINKQYVEWCGEDDWIPELNTYEDLGKLARINSIQVLSKNKSHISYMRIDFEYKGDEEHGIAIILHKDQLIGFSGIGDMGYECIYKDLGLDEKKVFEEMLENRHIGENIVHKPLQKYGKFKPWQLNSTSDYFGKLLRERKNEKIIEEIESNQWDINLRFPGLNKNLVDKAAYSNNVEILDYLIVKGGDFSNSILQCINYGFYHPESIKFLVQKGASIDSCGYWGKTPLCYALENFIRATVRKEDYRDRDEKRYEQALKEYETNKEKIIFYLELGANPNNLDEEKKTYKDIANRSWAEHIIKKYKIHEQIEELIFPERTKKNKWKFWKRNEN</sequence>
<dbReference type="InterPro" id="IPR036770">
    <property type="entry name" value="Ankyrin_rpt-contain_sf"/>
</dbReference>
<evidence type="ECO:0000313" key="2">
    <source>
        <dbReference type="EMBL" id="PHN00567.1"/>
    </source>
</evidence>
<evidence type="ECO:0000259" key="1">
    <source>
        <dbReference type="Pfam" id="PF22481"/>
    </source>
</evidence>
<feature type="domain" description="DUF6985" evidence="1">
    <location>
        <begin position="23"/>
        <end position="162"/>
    </location>
</feature>
<dbReference type="OrthoDB" id="3477708at2"/>
<protein>
    <recommendedName>
        <fullName evidence="1">DUF6985 domain-containing protein</fullName>
    </recommendedName>
</protein>
<dbReference type="AlphaFoldDB" id="A0A2D0MWI7"/>
<keyword evidence="3" id="KW-1185">Reference proteome</keyword>
<dbReference type="Pfam" id="PF22481">
    <property type="entry name" value="DUF6985"/>
    <property type="match status" value="1"/>
</dbReference>
<gene>
    <name evidence="2" type="ORF">CRP01_41565</name>
</gene>
<accession>A0A2D0MWI7</accession>
<organism evidence="2 3">
    <name type="scientific">Flavilitoribacter nigricans (strain ATCC 23147 / DSM 23189 / NBRC 102662 / NCIMB 1420 / SS-2)</name>
    <name type="common">Lewinella nigricans</name>
    <dbReference type="NCBI Taxonomy" id="1122177"/>
    <lineage>
        <taxon>Bacteria</taxon>
        <taxon>Pseudomonadati</taxon>
        <taxon>Bacteroidota</taxon>
        <taxon>Saprospiria</taxon>
        <taxon>Saprospirales</taxon>
        <taxon>Lewinellaceae</taxon>
        <taxon>Flavilitoribacter</taxon>
    </lineage>
</organism>
<dbReference type="EMBL" id="PDUD01000103">
    <property type="protein sequence ID" value="PHN00567.1"/>
    <property type="molecule type" value="Genomic_DNA"/>
</dbReference>
<comment type="caution">
    <text evidence="2">The sequence shown here is derived from an EMBL/GenBank/DDBJ whole genome shotgun (WGS) entry which is preliminary data.</text>
</comment>
<evidence type="ECO:0000313" key="3">
    <source>
        <dbReference type="Proteomes" id="UP000223913"/>
    </source>
</evidence>
<dbReference type="RefSeq" id="WP_099156013.1">
    <property type="nucleotide sequence ID" value="NZ_PDUD01000103.1"/>
</dbReference>